<comment type="similarity">
    <text evidence="1">Belongs to the asteroid family.</text>
</comment>
<evidence type="ECO:0000313" key="3">
    <source>
        <dbReference type="RefSeq" id="XP_022286212.1"/>
    </source>
</evidence>
<sequence>MGILRLTSFMDENPQILKEFQLHDTKLVIDGKNLLHLIFEGSKINKKRGGDYDRFACEIVKFFSILKACNIKPYVLFDGGDDPSDRKFNTKLRGLRERLEKAMRISSGQSKKNNVMPILAYDTFKSVLFEINVPFNVCDFEADEEIAILANEFNCPVLSLDSDFYILPINAGYIPFNSVCLEPQEGKRWNNSVYHYLPARIYYVDSFATCFHALGRNVLPLIALLLGNDYVDREIFYPFFSSLRFCKYEQQFNIPDFFPKMRKLISWLNSLDTYDEGIQKILSSACTSEDKETILSAINITEKAYTLDNKSLSTEKILQISNNGLTIPSWVLNFHREGRLPSELIKILQSRRNFLKPQIEDITSPSSYQCCARLRKYVYCILLSEDVGNAGVQSSLDNGTEANGKCAVEEYDRKGYELVKKVVCPIKNAKIFDMLPKLSEIHTLLPTVREKTVRLALDIPLFNIFHLSKDLEFILGIVLFWKKNAQPNATENHLRSVLVCLIMLKLTSIVRRGSTGHEQNLIDDAVLGMPVKARKQINMRLLMFSHIRDDRLDSNLIHGFAQLQACFKTAMDLNFLLLCPFPTPCIYQIFSGTFLYNFVVELWKRRNPDMFVCELLSKNSDLPKVYEILYSAVMNSLL</sequence>
<dbReference type="PANTHER" id="PTHR15665">
    <property type="entry name" value="ASTEROID PROTEIN"/>
    <property type="match status" value="1"/>
</dbReference>
<dbReference type="OrthoDB" id="25987at2759"/>
<accession>A0A8B8A418</accession>
<dbReference type="InterPro" id="IPR026832">
    <property type="entry name" value="Asteroid"/>
</dbReference>
<dbReference type="GeneID" id="111099127"/>
<evidence type="ECO:0000256" key="1">
    <source>
        <dbReference type="ARBA" id="ARBA00007398"/>
    </source>
</evidence>
<dbReference type="PANTHER" id="PTHR15665:SF1">
    <property type="entry name" value="PROTEIN ASTEROID HOMOLOG 1"/>
    <property type="match status" value="1"/>
</dbReference>
<dbReference type="Proteomes" id="UP000694844">
    <property type="component" value="Chromosome 5"/>
</dbReference>
<evidence type="ECO:0000313" key="2">
    <source>
        <dbReference type="Proteomes" id="UP000694844"/>
    </source>
</evidence>
<proteinExistence type="inferred from homology"/>
<dbReference type="Gene3D" id="3.40.50.1010">
    <property type="entry name" value="5'-nuclease"/>
    <property type="match status" value="1"/>
</dbReference>
<dbReference type="AlphaFoldDB" id="A0A8B8A418"/>
<name>A0A8B8A418_CRAVI</name>
<keyword evidence="2" id="KW-1185">Reference proteome</keyword>
<protein>
    <submittedName>
        <fullName evidence="3">Protein asteroid homolog 1-like isoform X2</fullName>
    </submittedName>
</protein>
<dbReference type="InterPro" id="IPR029060">
    <property type="entry name" value="PIN-like_dom_sf"/>
</dbReference>
<organism evidence="2 3">
    <name type="scientific">Crassostrea virginica</name>
    <name type="common">Eastern oyster</name>
    <dbReference type="NCBI Taxonomy" id="6565"/>
    <lineage>
        <taxon>Eukaryota</taxon>
        <taxon>Metazoa</taxon>
        <taxon>Spiralia</taxon>
        <taxon>Lophotrochozoa</taxon>
        <taxon>Mollusca</taxon>
        <taxon>Bivalvia</taxon>
        <taxon>Autobranchia</taxon>
        <taxon>Pteriomorphia</taxon>
        <taxon>Ostreida</taxon>
        <taxon>Ostreoidea</taxon>
        <taxon>Ostreidae</taxon>
        <taxon>Crassostrea</taxon>
    </lineage>
</organism>
<dbReference type="SUPFAM" id="SSF88723">
    <property type="entry name" value="PIN domain-like"/>
    <property type="match status" value="1"/>
</dbReference>
<reference evidence="3" key="1">
    <citation type="submission" date="2025-08" db="UniProtKB">
        <authorList>
            <consortium name="RefSeq"/>
        </authorList>
    </citation>
    <scope>IDENTIFICATION</scope>
    <source>
        <tissue evidence="3">Whole sample</tissue>
    </source>
</reference>
<gene>
    <name evidence="3" type="primary">LOC111099127</name>
</gene>
<dbReference type="RefSeq" id="XP_022286212.1">
    <property type="nucleotide sequence ID" value="XM_022430504.1"/>
</dbReference>